<organism evidence="1 2">
    <name type="scientific">Nepenthes gracilis</name>
    <name type="common">Slender pitcher plant</name>
    <dbReference type="NCBI Taxonomy" id="150966"/>
    <lineage>
        <taxon>Eukaryota</taxon>
        <taxon>Viridiplantae</taxon>
        <taxon>Streptophyta</taxon>
        <taxon>Embryophyta</taxon>
        <taxon>Tracheophyta</taxon>
        <taxon>Spermatophyta</taxon>
        <taxon>Magnoliopsida</taxon>
        <taxon>eudicotyledons</taxon>
        <taxon>Gunneridae</taxon>
        <taxon>Pentapetalae</taxon>
        <taxon>Caryophyllales</taxon>
        <taxon>Nepenthaceae</taxon>
        <taxon>Nepenthes</taxon>
    </lineage>
</organism>
<keyword evidence="2" id="KW-1185">Reference proteome</keyword>
<protein>
    <submittedName>
        <fullName evidence="1">Uncharacterized protein</fullName>
    </submittedName>
</protein>
<evidence type="ECO:0000313" key="2">
    <source>
        <dbReference type="Proteomes" id="UP001279734"/>
    </source>
</evidence>
<dbReference type="EMBL" id="BSYO01000034">
    <property type="protein sequence ID" value="GMH28512.1"/>
    <property type="molecule type" value="Genomic_DNA"/>
</dbReference>
<proteinExistence type="predicted"/>
<dbReference type="Proteomes" id="UP001279734">
    <property type="component" value="Unassembled WGS sequence"/>
</dbReference>
<name>A0AAD3Y3T8_NEPGR</name>
<gene>
    <name evidence="1" type="ORF">Nepgr_030355</name>
</gene>
<comment type="caution">
    <text evidence="1">The sequence shown here is derived from an EMBL/GenBank/DDBJ whole genome shotgun (WGS) entry which is preliminary data.</text>
</comment>
<sequence length="72" mass="8039">MSRDPVPQPFHRRPPAGRPSVLVVPPTLEFESLARSCFGNSLLSAYSLIPNANPSYQAVSRKWLRVADLTLY</sequence>
<dbReference type="AlphaFoldDB" id="A0AAD3Y3T8"/>
<accession>A0AAD3Y3T8</accession>
<reference evidence="1" key="1">
    <citation type="submission" date="2023-05" db="EMBL/GenBank/DDBJ databases">
        <title>Nepenthes gracilis genome sequencing.</title>
        <authorList>
            <person name="Fukushima K."/>
        </authorList>
    </citation>
    <scope>NUCLEOTIDE SEQUENCE</scope>
    <source>
        <strain evidence="1">SING2019-196</strain>
    </source>
</reference>
<evidence type="ECO:0000313" key="1">
    <source>
        <dbReference type="EMBL" id="GMH28512.1"/>
    </source>
</evidence>